<evidence type="ECO:0000313" key="10">
    <source>
        <dbReference type="Proteomes" id="UP000199203"/>
    </source>
</evidence>
<dbReference type="InterPro" id="IPR051906">
    <property type="entry name" value="TolC-like"/>
</dbReference>
<keyword evidence="10" id="KW-1185">Reference proteome</keyword>
<dbReference type="AlphaFoldDB" id="A0A1G7QY26"/>
<keyword evidence="8" id="KW-0732">Signal</keyword>
<keyword evidence="7" id="KW-0998">Cell outer membrane</keyword>
<organism evidence="9 10">
    <name type="scientific">Epilithonimonas hungarica</name>
    <dbReference type="NCBI Taxonomy" id="454006"/>
    <lineage>
        <taxon>Bacteria</taxon>
        <taxon>Pseudomonadati</taxon>
        <taxon>Bacteroidota</taxon>
        <taxon>Flavobacteriia</taxon>
        <taxon>Flavobacteriales</taxon>
        <taxon>Weeksellaceae</taxon>
        <taxon>Chryseobacterium group</taxon>
        <taxon>Epilithonimonas</taxon>
    </lineage>
</organism>
<dbReference type="GO" id="GO:0009279">
    <property type="term" value="C:cell outer membrane"/>
    <property type="evidence" value="ECO:0007669"/>
    <property type="project" value="UniProtKB-SubCell"/>
</dbReference>
<dbReference type="GO" id="GO:1990281">
    <property type="term" value="C:efflux pump complex"/>
    <property type="evidence" value="ECO:0007669"/>
    <property type="project" value="TreeGrafter"/>
</dbReference>
<accession>A0A1G7QY26</accession>
<proteinExistence type="inferred from homology"/>
<evidence type="ECO:0000256" key="8">
    <source>
        <dbReference type="SAM" id="SignalP"/>
    </source>
</evidence>
<keyword evidence="3" id="KW-0813">Transport</keyword>
<dbReference type="OrthoDB" id="921552at2"/>
<dbReference type="GO" id="GO:0015562">
    <property type="term" value="F:efflux transmembrane transporter activity"/>
    <property type="evidence" value="ECO:0007669"/>
    <property type="project" value="InterPro"/>
</dbReference>
<evidence type="ECO:0000256" key="7">
    <source>
        <dbReference type="ARBA" id="ARBA00023237"/>
    </source>
</evidence>
<evidence type="ECO:0000256" key="3">
    <source>
        <dbReference type="ARBA" id="ARBA00022448"/>
    </source>
</evidence>
<dbReference type="RefSeq" id="WP_089873777.1">
    <property type="nucleotide sequence ID" value="NZ_FNBH01000003.1"/>
</dbReference>
<name>A0A1G7QY26_9FLAO</name>
<evidence type="ECO:0000256" key="2">
    <source>
        <dbReference type="ARBA" id="ARBA00007613"/>
    </source>
</evidence>
<dbReference type="Pfam" id="PF02321">
    <property type="entry name" value="OEP"/>
    <property type="match status" value="2"/>
</dbReference>
<feature type="signal peptide" evidence="8">
    <location>
        <begin position="1"/>
        <end position="18"/>
    </location>
</feature>
<evidence type="ECO:0000313" key="9">
    <source>
        <dbReference type="EMBL" id="SDG03397.1"/>
    </source>
</evidence>
<dbReference type="PANTHER" id="PTHR30026:SF20">
    <property type="entry name" value="OUTER MEMBRANE PROTEIN TOLC"/>
    <property type="match status" value="1"/>
</dbReference>
<keyword evidence="5" id="KW-0812">Transmembrane</keyword>
<dbReference type="GO" id="GO:0015288">
    <property type="term" value="F:porin activity"/>
    <property type="evidence" value="ECO:0007669"/>
    <property type="project" value="TreeGrafter"/>
</dbReference>
<dbReference type="EMBL" id="FNBH01000003">
    <property type="protein sequence ID" value="SDG03397.1"/>
    <property type="molecule type" value="Genomic_DNA"/>
</dbReference>
<evidence type="ECO:0000256" key="6">
    <source>
        <dbReference type="ARBA" id="ARBA00023136"/>
    </source>
</evidence>
<dbReference type="STRING" id="454006.SAMN05421825_2496"/>
<dbReference type="Proteomes" id="UP000199203">
    <property type="component" value="Unassembled WGS sequence"/>
</dbReference>
<evidence type="ECO:0000256" key="1">
    <source>
        <dbReference type="ARBA" id="ARBA00004442"/>
    </source>
</evidence>
<dbReference type="SUPFAM" id="SSF56954">
    <property type="entry name" value="Outer membrane efflux proteins (OEP)"/>
    <property type="match status" value="1"/>
</dbReference>
<sequence length="435" mass="49543">MKTIILALLGFTSFNAMGQVQFGSLQEVLAYADKNAISIQSALHQEQIAAVKNKASKTALLPTVNASAGFNDNITIQPTLVPANLFNPAAPEGTFNEYTFGRKYMYSTGVQANWDIVNFQKWFDIKTSEAALQLDQASTINAKYQVYNQLAQTYFSILLTEKYLTISKENIAAADSIYRIAKDKYDTGIFTEENLNRSKIQLVQAQQQVSSLATSLEQLYNQLQSQLNIDEPIALKDELLDREMDTGDALVTTTSHPEVLVQEAQVKLSAQQLAQTKSLHYPTLTLGYQYNYNWGTDKMTDFSGANSLPQQFLGIKLSVPIFNGFSTKSKIKQSKIQLEQEQMVLDSKKLMVKKDDDNLKIQYRHGIEDFRKQEEVLQLQYKNDTHSKNRYDSGIIGLDERLDKFKDLLEVQNQYMQSLSNQYISYYKLYIRKQF</sequence>
<dbReference type="PANTHER" id="PTHR30026">
    <property type="entry name" value="OUTER MEMBRANE PROTEIN TOLC"/>
    <property type="match status" value="1"/>
</dbReference>
<dbReference type="Gene3D" id="1.20.1600.10">
    <property type="entry name" value="Outer membrane efflux proteins (OEP)"/>
    <property type="match status" value="1"/>
</dbReference>
<keyword evidence="6" id="KW-0472">Membrane</keyword>
<protein>
    <submittedName>
        <fullName evidence="9">Outer membrane protein TolC</fullName>
    </submittedName>
</protein>
<feature type="chain" id="PRO_5011614791" evidence="8">
    <location>
        <begin position="19"/>
        <end position="435"/>
    </location>
</feature>
<dbReference type="InterPro" id="IPR003423">
    <property type="entry name" value="OMP_efflux"/>
</dbReference>
<gene>
    <name evidence="9" type="ORF">SAMN05421825_2496</name>
</gene>
<evidence type="ECO:0000256" key="4">
    <source>
        <dbReference type="ARBA" id="ARBA00022452"/>
    </source>
</evidence>
<keyword evidence="4" id="KW-1134">Transmembrane beta strand</keyword>
<reference evidence="10" key="1">
    <citation type="submission" date="2016-10" db="EMBL/GenBank/DDBJ databases">
        <authorList>
            <person name="Varghese N."/>
            <person name="Submissions S."/>
        </authorList>
    </citation>
    <scope>NUCLEOTIDE SEQUENCE [LARGE SCALE GENOMIC DNA]</scope>
    <source>
        <strain evidence="10">DSM 19684</strain>
    </source>
</reference>
<comment type="similarity">
    <text evidence="2">Belongs to the outer membrane factor (OMF) (TC 1.B.17) family.</text>
</comment>
<comment type="subcellular location">
    <subcellularLocation>
        <location evidence="1">Cell outer membrane</location>
    </subcellularLocation>
</comment>
<evidence type="ECO:0000256" key="5">
    <source>
        <dbReference type="ARBA" id="ARBA00022692"/>
    </source>
</evidence>